<evidence type="ECO:0000313" key="5">
    <source>
        <dbReference type="Proteomes" id="UP000281474"/>
    </source>
</evidence>
<keyword evidence="1 2" id="KW-0238">DNA-binding</keyword>
<reference evidence="4 5" key="1">
    <citation type="submission" date="2018-09" db="EMBL/GenBank/DDBJ databases">
        <title>Phylogeny of the Shewanellaceae, and recommendation for two new genera, Pseudoshewanella and Parashewanella.</title>
        <authorList>
            <person name="Wang G."/>
        </authorList>
    </citation>
    <scope>NUCLEOTIDE SEQUENCE [LARGE SCALE GENOMIC DNA]</scope>
    <source>
        <strain evidence="4 5">C51</strain>
    </source>
</reference>
<dbReference type="OrthoDB" id="8770705at2"/>
<dbReference type="AlphaFoldDB" id="A0A3L8Q134"/>
<dbReference type="EMBL" id="QZEI01000004">
    <property type="protein sequence ID" value="RLV61295.1"/>
    <property type="molecule type" value="Genomic_DNA"/>
</dbReference>
<feature type="domain" description="HTH tetR-type" evidence="3">
    <location>
        <begin position="1"/>
        <end position="61"/>
    </location>
</feature>
<dbReference type="Proteomes" id="UP000281474">
    <property type="component" value="Unassembled WGS sequence"/>
</dbReference>
<name>A0A3L8Q134_9GAMM</name>
<organism evidence="4 5">
    <name type="scientific">Parashewanella curva</name>
    <dbReference type="NCBI Taxonomy" id="2338552"/>
    <lineage>
        <taxon>Bacteria</taxon>
        <taxon>Pseudomonadati</taxon>
        <taxon>Pseudomonadota</taxon>
        <taxon>Gammaproteobacteria</taxon>
        <taxon>Alteromonadales</taxon>
        <taxon>Shewanellaceae</taxon>
        <taxon>Parashewanella</taxon>
    </lineage>
</organism>
<accession>A0A3L8Q134</accession>
<dbReference type="PANTHER" id="PTHR43479:SF12">
    <property type="entry name" value="TRANSCRIPTIONAL REGULATORY PROTEIN"/>
    <property type="match status" value="1"/>
</dbReference>
<dbReference type="RefSeq" id="WP_121837332.1">
    <property type="nucleotide sequence ID" value="NZ_ML014755.1"/>
</dbReference>
<dbReference type="PRINTS" id="PR00455">
    <property type="entry name" value="HTHTETR"/>
</dbReference>
<proteinExistence type="predicted"/>
<dbReference type="InterPro" id="IPR001647">
    <property type="entry name" value="HTH_TetR"/>
</dbReference>
<feature type="DNA-binding region" description="H-T-H motif" evidence="2">
    <location>
        <begin position="24"/>
        <end position="43"/>
    </location>
</feature>
<dbReference type="GO" id="GO:0003677">
    <property type="term" value="F:DNA binding"/>
    <property type="evidence" value="ECO:0007669"/>
    <property type="project" value="UniProtKB-UniRule"/>
</dbReference>
<evidence type="ECO:0000256" key="2">
    <source>
        <dbReference type="PROSITE-ProRule" id="PRU00335"/>
    </source>
</evidence>
<comment type="caution">
    <text evidence="4">The sequence shown here is derived from an EMBL/GenBank/DDBJ whole genome shotgun (WGS) entry which is preliminary data.</text>
</comment>
<dbReference type="PANTHER" id="PTHR43479">
    <property type="entry name" value="ACREF/ENVCD OPERON REPRESSOR-RELATED"/>
    <property type="match status" value="1"/>
</dbReference>
<dbReference type="InterPro" id="IPR009057">
    <property type="entry name" value="Homeodomain-like_sf"/>
</dbReference>
<keyword evidence="5" id="KW-1185">Reference proteome</keyword>
<gene>
    <name evidence="4" type="ORF">D5018_02120</name>
</gene>
<evidence type="ECO:0000259" key="3">
    <source>
        <dbReference type="PROSITE" id="PS50977"/>
    </source>
</evidence>
<dbReference type="PROSITE" id="PS50977">
    <property type="entry name" value="HTH_TETR_2"/>
    <property type="match status" value="1"/>
</dbReference>
<dbReference type="Gene3D" id="1.10.357.10">
    <property type="entry name" value="Tetracycline Repressor, domain 2"/>
    <property type="match status" value="1"/>
</dbReference>
<dbReference type="Pfam" id="PF13972">
    <property type="entry name" value="TetR"/>
    <property type="match status" value="1"/>
</dbReference>
<dbReference type="InterPro" id="IPR050624">
    <property type="entry name" value="HTH-type_Tx_Regulator"/>
</dbReference>
<evidence type="ECO:0000313" key="4">
    <source>
        <dbReference type="EMBL" id="RLV61295.1"/>
    </source>
</evidence>
<dbReference type="SUPFAM" id="SSF46689">
    <property type="entry name" value="Homeodomain-like"/>
    <property type="match status" value="1"/>
</dbReference>
<dbReference type="InterPro" id="IPR025722">
    <property type="entry name" value="TetR"/>
</dbReference>
<evidence type="ECO:0000256" key="1">
    <source>
        <dbReference type="ARBA" id="ARBA00023125"/>
    </source>
</evidence>
<dbReference type="Pfam" id="PF00440">
    <property type="entry name" value="TetR_N"/>
    <property type="match status" value="1"/>
</dbReference>
<protein>
    <submittedName>
        <fullName evidence="4">TetR/AcrR family transcriptional regulator</fullName>
    </submittedName>
</protein>
<sequence>MKTRDMVIHASLELFNEHGERTITTNHIAAHLGISPGNLYYHFANKQDIIQEIFSLFEKHINENIKPSEEKEFHAGSMMAYLDAAFVALWKFRFFYVNLHDILLKDDQLKKRYLKLQQSTTHSISQILQQMVNAGLLCIPAEDVERLADTIRILMGSWIGHKLVQSNQKEIKPSELFDGVSRMILIIKPYATEASSAMFSQMESRYQSLIAEDGAALNAI</sequence>